<dbReference type="EMBL" id="HACA01015811">
    <property type="protein sequence ID" value="CDW33172.1"/>
    <property type="molecule type" value="Transcribed_RNA"/>
</dbReference>
<dbReference type="CDD" id="cd11291">
    <property type="entry name" value="gelsolin_S6_like"/>
    <property type="match status" value="1"/>
</dbReference>
<keyword evidence="2" id="KW-0117">Actin capping</keyword>
<dbReference type="PANTHER" id="PTHR11977:SF57">
    <property type="entry name" value="VILLIN-LIKE PROTEIN QUAIL"/>
    <property type="match status" value="1"/>
</dbReference>
<evidence type="ECO:0000313" key="7">
    <source>
        <dbReference type="EMBL" id="CDW33172.1"/>
    </source>
</evidence>
<feature type="domain" description="Gelsolin-like" evidence="6">
    <location>
        <begin position="418"/>
        <end position="498"/>
    </location>
</feature>
<sequence>MEPAFSSILLSNPNADTFEIWRIRKLKLITLPEASYGKFYDGDSYIIFSRKNREAHIHFWLGTYTSQDEATVAAYKTVELDNYLDGYPVQHRESQGCESKRFLSYFKNYRGIMYLNGGFDTGLSHFERSLVPKLFLVKGKRDPIIIKQIVPHCWSEMNSGDVYVLKVCSETESDCIFVWRGRTSNFYEKLNGIKLGSYLKEETPSAKVVVLDDQTEAEHLSHEELKMFESVLPLDEKAQKLKDSKITVSDDDIQYVRRKEVAIYDLEKGINDEVVMTRVDVHQLNQKLLQSKKAYIIDDHLLSGIWVWVGKESPFMYRNEGLKAGQGYIKEKNYLANISITKIVQNTEPVEFRIFFKNWKIQDVTQSQNDKRQNDFKKLPPKFDTKAHHNNKPSMASYFRMVDDASGEKEVFRIEKGDLVPVSQENYGLFYSGDCYVILYSYYEFNRLCYIIYYWLGIHSSQDERGIAAWRTVELDDKYGGKPVQVRVIQEKEPPHFLAMFQGRFKILMGGISSKFNKGEEGVQNENENQHRLLHVRGTNKLLVRAVEVECSALSLNTNDCFILETNESKNFIWYGKCSIGDEREISKSYLFGKDYENIYEGLENKEFWNFLGGEQSYENVNDLKVNYRSNNSEPRLFQGSNASGQFIMEEIFDFNQRDLIPDDVMLLDVEDCLYIWIGSQSNELESKNILSMTEEYLISDPTGRDLEIPIAIVKQGEEPLHFRGFFGNWDFNWFENTFY</sequence>
<name>A0A0K2U5F4_LEPSM</name>
<dbReference type="Gene3D" id="3.40.20.10">
    <property type="entry name" value="Severin"/>
    <property type="match status" value="6"/>
</dbReference>
<dbReference type="Pfam" id="PF00626">
    <property type="entry name" value="Gelsolin"/>
    <property type="match status" value="4"/>
</dbReference>
<organism evidence="7">
    <name type="scientific">Lepeophtheirus salmonis</name>
    <name type="common">Salmon louse</name>
    <name type="synonym">Caligus salmonis</name>
    <dbReference type="NCBI Taxonomy" id="72036"/>
    <lineage>
        <taxon>Eukaryota</taxon>
        <taxon>Metazoa</taxon>
        <taxon>Ecdysozoa</taxon>
        <taxon>Arthropoda</taxon>
        <taxon>Crustacea</taxon>
        <taxon>Multicrustacea</taxon>
        <taxon>Hexanauplia</taxon>
        <taxon>Copepoda</taxon>
        <taxon>Siphonostomatoida</taxon>
        <taxon>Caligidae</taxon>
        <taxon>Lepeophtheirus</taxon>
    </lineage>
</organism>
<evidence type="ECO:0000256" key="2">
    <source>
        <dbReference type="ARBA" id="ARBA00022467"/>
    </source>
</evidence>
<feature type="domain" description="Gelsolin-like" evidence="6">
    <location>
        <begin position="277"/>
        <end position="352"/>
    </location>
</feature>
<keyword evidence="3" id="KW-0677">Repeat</keyword>
<dbReference type="FunFam" id="3.40.20.10:FF:000005">
    <property type="entry name" value="Gelsolin"/>
    <property type="match status" value="1"/>
</dbReference>
<dbReference type="AlphaFoldDB" id="A0A0K2U5F4"/>
<dbReference type="OrthoDB" id="6375767at2759"/>
<evidence type="ECO:0000259" key="6">
    <source>
        <dbReference type="Pfam" id="PF00626"/>
    </source>
</evidence>
<dbReference type="PANTHER" id="PTHR11977">
    <property type="entry name" value="VILLIN"/>
    <property type="match status" value="1"/>
</dbReference>
<proteinExistence type="inferred from homology"/>
<comment type="similarity">
    <text evidence="1">Belongs to the villin/gelsolin family.</text>
</comment>
<evidence type="ECO:0000256" key="1">
    <source>
        <dbReference type="ARBA" id="ARBA00008418"/>
    </source>
</evidence>
<accession>A0A0K2U5F4</accession>
<dbReference type="CDD" id="cd11293">
    <property type="entry name" value="gelsolin_S4_like"/>
    <property type="match status" value="1"/>
</dbReference>
<dbReference type="GO" id="GO:0005546">
    <property type="term" value="F:phosphatidylinositol-4,5-bisphosphate binding"/>
    <property type="evidence" value="ECO:0007669"/>
    <property type="project" value="TreeGrafter"/>
</dbReference>
<dbReference type="CDD" id="cd11290">
    <property type="entry name" value="gelsolin_S1_like"/>
    <property type="match status" value="1"/>
</dbReference>
<feature type="compositionally biased region" description="Basic and acidic residues" evidence="5">
    <location>
        <begin position="369"/>
        <end position="387"/>
    </location>
</feature>
<dbReference type="InterPro" id="IPR007122">
    <property type="entry name" value="Villin/Gelsolin"/>
</dbReference>
<dbReference type="FunFam" id="3.40.20.10:FF:000001">
    <property type="entry name" value="Gelsolin"/>
    <property type="match status" value="1"/>
</dbReference>
<reference evidence="7" key="1">
    <citation type="submission" date="2014-05" db="EMBL/GenBank/DDBJ databases">
        <authorList>
            <person name="Chronopoulou M."/>
        </authorList>
    </citation>
    <scope>NUCLEOTIDE SEQUENCE</scope>
    <source>
        <tissue evidence="7">Whole organism</tissue>
    </source>
</reference>
<dbReference type="GO" id="GO:0015629">
    <property type="term" value="C:actin cytoskeleton"/>
    <property type="evidence" value="ECO:0007669"/>
    <property type="project" value="TreeGrafter"/>
</dbReference>
<dbReference type="PRINTS" id="PR00597">
    <property type="entry name" value="GELSOLIN"/>
</dbReference>
<dbReference type="GO" id="GO:0008154">
    <property type="term" value="P:actin polymerization or depolymerization"/>
    <property type="evidence" value="ECO:0007669"/>
    <property type="project" value="TreeGrafter"/>
</dbReference>
<dbReference type="InterPro" id="IPR007123">
    <property type="entry name" value="Gelsolin-like_dom"/>
</dbReference>
<dbReference type="GO" id="GO:0051014">
    <property type="term" value="P:actin filament severing"/>
    <property type="evidence" value="ECO:0007669"/>
    <property type="project" value="TreeGrafter"/>
</dbReference>
<dbReference type="GO" id="GO:0051016">
    <property type="term" value="P:barbed-end actin filament capping"/>
    <property type="evidence" value="ECO:0007669"/>
    <property type="project" value="TreeGrafter"/>
</dbReference>
<dbReference type="InterPro" id="IPR029006">
    <property type="entry name" value="ADF-H/Gelsolin-like_dom_sf"/>
</dbReference>
<evidence type="ECO:0000256" key="5">
    <source>
        <dbReference type="SAM" id="MobiDB-lite"/>
    </source>
</evidence>
<dbReference type="SUPFAM" id="SSF55753">
    <property type="entry name" value="Actin depolymerizing proteins"/>
    <property type="match status" value="6"/>
</dbReference>
<dbReference type="SMART" id="SM00262">
    <property type="entry name" value="GEL"/>
    <property type="match status" value="6"/>
</dbReference>
<dbReference type="GO" id="GO:0005737">
    <property type="term" value="C:cytoplasm"/>
    <property type="evidence" value="ECO:0007669"/>
    <property type="project" value="TreeGrafter"/>
</dbReference>
<feature type="region of interest" description="Disordered" evidence="5">
    <location>
        <begin position="366"/>
        <end position="391"/>
    </location>
</feature>
<evidence type="ECO:0000256" key="3">
    <source>
        <dbReference type="ARBA" id="ARBA00022737"/>
    </source>
</evidence>
<protein>
    <recommendedName>
        <fullName evidence="6">Gelsolin-like domain-containing protein</fullName>
    </recommendedName>
</protein>
<feature type="domain" description="Gelsolin-like" evidence="6">
    <location>
        <begin position="32"/>
        <end position="103"/>
    </location>
</feature>
<dbReference type="GO" id="GO:0051015">
    <property type="term" value="F:actin filament binding"/>
    <property type="evidence" value="ECO:0007669"/>
    <property type="project" value="InterPro"/>
</dbReference>
<feature type="domain" description="Gelsolin-like" evidence="6">
    <location>
        <begin position="648"/>
        <end position="723"/>
    </location>
</feature>
<keyword evidence="4" id="KW-0009">Actin-binding</keyword>
<evidence type="ECO:0000256" key="4">
    <source>
        <dbReference type="ARBA" id="ARBA00023203"/>
    </source>
</evidence>